<reference evidence="1" key="1">
    <citation type="journal article" date="2023" name="DNA Res.">
        <title>Chromosome-level genome assembly of Phrynocephalus forsythii using third-generation DNA sequencing and Hi-C analysis.</title>
        <authorList>
            <person name="Qi Y."/>
            <person name="Zhao W."/>
            <person name="Zhao Y."/>
            <person name="Niu C."/>
            <person name="Cao S."/>
            <person name="Zhang Y."/>
        </authorList>
    </citation>
    <scope>NUCLEOTIDE SEQUENCE</scope>
    <source>
        <tissue evidence="1">Muscle</tissue>
    </source>
</reference>
<evidence type="ECO:0000313" key="1">
    <source>
        <dbReference type="EMBL" id="KAJ7332783.1"/>
    </source>
</evidence>
<keyword evidence="2" id="KW-1185">Reference proteome</keyword>
<dbReference type="Proteomes" id="UP001142489">
    <property type="component" value="Unassembled WGS sequence"/>
</dbReference>
<dbReference type="AlphaFoldDB" id="A0A9Q0Y0A6"/>
<proteinExistence type="predicted"/>
<comment type="caution">
    <text evidence="1">The sequence shown here is derived from an EMBL/GenBank/DDBJ whole genome shotgun (WGS) entry which is preliminary data.</text>
</comment>
<accession>A0A9Q0Y0A6</accession>
<organism evidence="1 2">
    <name type="scientific">Phrynocephalus forsythii</name>
    <dbReference type="NCBI Taxonomy" id="171643"/>
    <lineage>
        <taxon>Eukaryota</taxon>
        <taxon>Metazoa</taxon>
        <taxon>Chordata</taxon>
        <taxon>Craniata</taxon>
        <taxon>Vertebrata</taxon>
        <taxon>Euteleostomi</taxon>
        <taxon>Lepidosauria</taxon>
        <taxon>Squamata</taxon>
        <taxon>Bifurcata</taxon>
        <taxon>Unidentata</taxon>
        <taxon>Episquamata</taxon>
        <taxon>Toxicofera</taxon>
        <taxon>Iguania</taxon>
        <taxon>Acrodonta</taxon>
        <taxon>Agamidae</taxon>
        <taxon>Agaminae</taxon>
        <taxon>Phrynocephalus</taxon>
    </lineage>
</organism>
<evidence type="ECO:0000313" key="2">
    <source>
        <dbReference type="Proteomes" id="UP001142489"/>
    </source>
</evidence>
<name>A0A9Q0Y0A6_9SAUR</name>
<dbReference type="EMBL" id="JAPFRF010000005">
    <property type="protein sequence ID" value="KAJ7332783.1"/>
    <property type="molecule type" value="Genomic_DNA"/>
</dbReference>
<protein>
    <submittedName>
        <fullName evidence="1">Uncharacterized protein</fullName>
    </submittedName>
</protein>
<gene>
    <name evidence="1" type="ORF">JRQ81_014963</name>
</gene>
<sequence>MDDSRIPKDLLYGELVQGKRPRGRPQLWYKDICKRDLKALGMDLNRWETLISDRTVWRQEIQHGLHKFEEAFVQQAEEKRQAWKERNLRTGQETEYICPQCGIKDEVFCSWCKTKCSVHRDTQEKGYATKSNTFICRKGTRVHNVIVKSCRLHCMQLLLPPQLHSRRDSCQRLTHAQPVK</sequence>
<dbReference type="OrthoDB" id="410381at2759"/>